<name>A0A061GUS4_THECC</name>
<evidence type="ECO:0000313" key="2">
    <source>
        <dbReference type="Proteomes" id="UP000026915"/>
    </source>
</evidence>
<dbReference type="InParanoid" id="A0A061GUS4"/>
<dbReference type="PANTHER" id="PTHR32108">
    <property type="entry name" value="DNA-DIRECTED RNA POLYMERASE SUBUNIT ALPHA"/>
    <property type="match status" value="1"/>
</dbReference>
<reference evidence="1 2" key="1">
    <citation type="journal article" date="2013" name="Genome Biol.">
        <title>The genome sequence of the most widely cultivated cacao type and its use to identify candidate genes regulating pod color.</title>
        <authorList>
            <person name="Motamayor J.C."/>
            <person name="Mockaitis K."/>
            <person name="Schmutz J."/>
            <person name="Haiminen N."/>
            <person name="Iii D.L."/>
            <person name="Cornejo O."/>
            <person name="Findley S.D."/>
            <person name="Zheng P."/>
            <person name="Utro F."/>
            <person name="Royaert S."/>
            <person name="Saski C."/>
            <person name="Jenkins J."/>
            <person name="Podicheti R."/>
            <person name="Zhao M."/>
            <person name="Scheffler B.E."/>
            <person name="Stack J.C."/>
            <person name="Feltus F.A."/>
            <person name="Mustiga G.M."/>
            <person name="Amores F."/>
            <person name="Phillips W."/>
            <person name="Marelli J.P."/>
            <person name="May G.D."/>
            <person name="Shapiro H."/>
            <person name="Ma J."/>
            <person name="Bustamante C.D."/>
            <person name="Schnell R.J."/>
            <person name="Main D."/>
            <person name="Gilbert D."/>
            <person name="Parida L."/>
            <person name="Kuhn D.N."/>
        </authorList>
    </citation>
    <scope>NUCLEOTIDE SEQUENCE [LARGE SCALE GENOMIC DNA]</scope>
    <source>
        <strain evidence="2">cv. Matina 1-6</strain>
    </source>
</reference>
<dbReference type="Proteomes" id="UP000026915">
    <property type="component" value="Chromosome 9"/>
</dbReference>
<evidence type="ECO:0008006" key="3">
    <source>
        <dbReference type="Google" id="ProtNLM"/>
    </source>
</evidence>
<keyword evidence="2" id="KW-1185">Reference proteome</keyword>
<gene>
    <name evidence="1" type="ORF">TCM_040955</name>
</gene>
<protein>
    <recommendedName>
        <fullName evidence="3">G-patch domain-containing protein</fullName>
    </recommendedName>
</protein>
<dbReference type="HOGENOM" id="CLU_2487947_0_0_1"/>
<dbReference type="Gramene" id="EOY32937">
    <property type="protein sequence ID" value="EOY32937"/>
    <property type="gene ID" value="TCM_040955"/>
</dbReference>
<organism evidence="1 2">
    <name type="scientific">Theobroma cacao</name>
    <name type="common">Cacao</name>
    <name type="synonym">Cocoa</name>
    <dbReference type="NCBI Taxonomy" id="3641"/>
    <lineage>
        <taxon>Eukaryota</taxon>
        <taxon>Viridiplantae</taxon>
        <taxon>Streptophyta</taxon>
        <taxon>Embryophyta</taxon>
        <taxon>Tracheophyta</taxon>
        <taxon>Spermatophyta</taxon>
        <taxon>Magnoliopsida</taxon>
        <taxon>eudicotyledons</taxon>
        <taxon>Gunneridae</taxon>
        <taxon>Pentapetalae</taxon>
        <taxon>rosids</taxon>
        <taxon>malvids</taxon>
        <taxon>Malvales</taxon>
        <taxon>Malvaceae</taxon>
        <taxon>Byttnerioideae</taxon>
        <taxon>Theobroma</taxon>
    </lineage>
</organism>
<accession>A0A061GUS4</accession>
<dbReference type="PANTHER" id="PTHR32108:SF5">
    <property type="entry name" value="DYNACTIN SUBUNIT 1-LIKE"/>
    <property type="match status" value="1"/>
</dbReference>
<proteinExistence type="predicted"/>
<evidence type="ECO:0000313" key="1">
    <source>
        <dbReference type="EMBL" id="EOY32937.1"/>
    </source>
</evidence>
<dbReference type="EMBL" id="CM001887">
    <property type="protein sequence ID" value="EOY32937.1"/>
    <property type="molecule type" value="Genomic_DNA"/>
</dbReference>
<dbReference type="AlphaFoldDB" id="A0A061GUS4"/>
<sequence>MLFMSEGSKIPTSRLSKASKMIIKQIVERRCRVGFGLGKGLQGIKRPLSMVKSKEIFGLGYEPIRKERFEIMSKKKKNRMARLKGME</sequence>